<dbReference type="GO" id="GO:0003677">
    <property type="term" value="F:DNA binding"/>
    <property type="evidence" value="ECO:0007669"/>
    <property type="project" value="UniProtKB-KW"/>
</dbReference>
<dbReference type="InterPro" id="IPR002104">
    <property type="entry name" value="Integrase_catalytic"/>
</dbReference>
<dbReference type="Pfam" id="PF13102">
    <property type="entry name" value="Phage_int_SAM_5"/>
    <property type="match status" value="1"/>
</dbReference>
<dbReference type="Pfam" id="PF00589">
    <property type="entry name" value="Phage_integrase"/>
    <property type="match status" value="1"/>
</dbReference>
<keyword evidence="2" id="KW-0238">DNA-binding</keyword>
<dbReference type="InterPro" id="IPR013762">
    <property type="entry name" value="Integrase-like_cat_sf"/>
</dbReference>
<reference evidence="6 7" key="1">
    <citation type="submission" date="2018-04" db="EMBL/GenBank/DDBJ databases">
        <title>Adhaeribacter sp. HMF7616 genome sequencing and assembly.</title>
        <authorList>
            <person name="Kang H."/>
            <person name="Kang J."/>
            <person name="Cha I."/>
            <person name="Kim H."/>
            <person name="Joh K."/>
        </authorList>
    </citation>
    <scope>NUCLEOTIDE SEQUENCE [LARGE SCALE GENOMIC DNA]</scope>
    <source>
        <strain evidence="6 7">HMF7616</strain>
    </source>
</reference>
<dbReference type="GO" id="GO:0015074">
    <property type="term" value="P:DNA integration"/>
    <property type="evidence" value="ECO:0007669"/>
    <property type="project" value="InterPro"/>
</dbReference>
<organism evidence="6 7">
    <name type="scientific">Adhaeribacter pallidiroseus</name>
    <dbReference type="NCBI Taxonomy" id="2072847"/>
    <lineage>
        <taxon>Bacteria</taxon>
        <taxon>Pseudomonadati</taxon>
        <taxon>Bacteroidota</taxon>
        <taxon>Cytophagia</taxon>
        <taxon>Cytophagales</taxon>
        <taxon>Hymenobacteraceae</taxon>
        <taxon>Adhaeribacter</taxon>
    </lineage>
</organism>
<evidence type="ECO:0000256" key="3">
    <source>
        <dbReference type="ARBA" id="ARBA00023172"/>
    </source>
</evidence>
<keyword evidence="7" id="KW-1185">Reference proteome</keyword>
<accession>A0A369QKD7</accession>
<dbReference type="InterPro" id="IPR035386">
    <property type="entry name" value="Arm-DNA-bind_5"/>
</dbReference>
<dbReference type="PANTHER" id="PTHR30349:SF64">
    <property type="entry name" value="PROPHAGE INTEGRASE INTD-RELATED"/>
    <property type="match status" value="1"/>
</dbReference>
<comment type="similarity">
    <text evidence="1">Belongs to the 'phage' integrase family.</text>
</comment>
<evidence type="ECO:0000313" key="6">
    <source>
        <dbReference type="EMBL" id="RDC63319.1"/>
    </source>
</evidence>
<dbReference type="InterPro" id="IPR050090">
    <property type="entry name" value="Tyrosine_recombinase_XerCD"/>
</dbReference>
<evidence type="ECO:0000313" key="7">
    <source>
        <dbReference type="Proteomes" id="UP000253919"/>
    </source>
</evidence>
<dbReference type="Pfam" id="PF17293">
    <property type="entry name" value="Arm-DNA-bind_5"/>
    <property type="match status" value="1"/>
</dbReference>
<dbReference type="EMBL" id="QASA01000001">
    <property type="protein sequence ID" value="RDC63319.1"/>
    <property type="molecule type" value="Genomic_DNA"/>
</dbReference>
<keyword evidence="4" id="KW-0175">Coiled coil</keyword>
<dbReference type="Gene3D" id="1.10.443.10">
    <property type="entry name" value="Intergrase catalytic core"/>
    <property type="match status" value="1"/>
</dbReference>
<dbReference type="SUPFAM" id="SSF56349">
    <property type="entry name" value="DNA breaking-rejoining enzymes"/>
    <property type="match status" value="1"/>
</dbReference>
<proteinExistence type="inferred from homology"/>
<feature type="domain" description="Tyr recombinase" evidence="5">
    <location>
        <begin position="270"/>
        <end position="445"/>
    </location>
</feature>
<dbReference type="InterPro" id="IPR025269">
    <property type="entry name" value="SAM-like_dom"/>
</dbReference>
<dbReference type="PROSITE" id="PS51898">
    <property type="entry name" value="TYR_RECOMBINASE"/>
    <property type="match status" value="1"/>
</dbReference>
<evidence type="ECO:0000256" key="2">
    <source>
        <dbReference type="ARBA" id="ARBA00023125"/>
    </source>
</evidence>
<keyword evidence="3" id="KW-0233">DNA recombination</keyword>
<dbReference type="RefSeq" id="WP_115372648.1">
    <property type="nucleotide sequence ID" value="NZ_QASA01000001.1"/>
</dbReference>
<dbReference type="Proteomes" id="UP000253919">
    <property type="component" value="Unassembled WGS sequence"/>
</dbReference>
<evidence type="ECO:0000259" key="5">
    <source>
        <dbReference type="PROSITE" id="PS51898"/>
    </source>
</evidence>
<dbReference type="Gene3D" id="1.10.150.130">
    <property type="match status" value="1"/>
</dbReference>
<gene>
    <name evidence="6" type="ORF">AHMF7616_01921</name>
</gene>
<dbReference type="GO" id="GO:0006310">
    <property type="term" value="P:DNA recombination"/>
    <property type="evidence" value="ECO:0007669"/>
    <property type="project" value="UniProtKB-KW"/>
</dbReference>
<evidence type="ECO:0000256" key="1">
    <source>
        <dbReference type="ARBA" id="ARBA00008857"/>
    </source>
</evidence>
<protein>
    <recommendedName>
        <fullName evidence="5">Tyr recombinase domain-containing protein</fullName>
    </recommendedName>
</protein>
<sequence>MQVKRYIITSKVNKLGMAPIYLTASWDGKRLKLFPEEKVHLEAWDNKLKKVKPKQTYTTRINGKLEAVEIALTELYDNARKANKALTEAEVKTEFDKAAGFTVISAQELSASAKKILQHLSPKKEAEPELESPFLQLMDSWINHKKLERDSKGNRLEASTITALKASRDRLIDFEATTKFKLTLAKMDNLFFQAFLNYMLENLGQSINTVGKHIKRLTEFLEWCEDQDLEVNRKYRKMSVTEEYQEVESLTEEEVHLIYNLDFRTQQAVDFVKQCFREEYKKEINRLMLAQRIKVLEEMQDVFLFLCYSGMRISDAFTFTPKDIHNGIIKIKAGKTKKHNIWCYIPYYDDAIFKPVEIVTKYQGKYNTCLPVNKGINSYLKYIGKFAGITRLELTTKIGRKTFATLKLYQGVPDRMVMQATGHKTEKAFVRYIGVNTIKLLENFQKRSQISVPVSVPLLEEQNN</sequence>
<dbReference type="PANTHER" id="PTHR30349">
    <property type="entry name" value="PHAGE INTEGRASE-RELATED"/>
    <property type="match status" value="1"/>
</dbReference>
<name>A0A369QKD7_9BACT</name>
<evidence type="ECO:0000256" key="4">
    <source>
        <dbReference type="SAM" id="Coils"/>
    </source>
</evidence>
<dbReference type="InterPro" id="IPR010998">
    <property type="entry name" value="Integrase_recombinase_N"/>
</dbReference>
<dbReference type="InterPro" id="IPR011010">
    <property type="entry name" value="DNA_brk_join_enz"/>
</dbReference>
<comment type="caution">
    <text evidence="6">The sequence shown here is derived from an EMBL/GenBank/DDBJ whole genome shotgun (WGS) entry which is preliminary data.</text>
</comment>
<feature type="coiled-coil region" evidence="4">
    <location>
        <begin position="65"/>
        <end position="92"/>
    </location>
</feature>
<dbReference type="AlphaFoldDB" id="A0A369QKD7"/>